<dbReference type="Pfam" id="PF13041">
    <property type="entry name" value="PPR_2"/>
    <property type="match status" value="2"/>
</dbReference>
<dbReference type="InterPro" id="IPR046960">
    <property type="entry name" value="PPR_At4g14850-like_plant"/>
</dbReference>
<dbReference type="Pfam" id="PF01535">
    <property type="entry name" value="PPR"/>
    <property type="match status" value="6"/>
</dbReference>
<reference evidence="5" key="2">
    <citation type="submission" date="2020-08" db="EMBL/GenBank/DDBJ databases">
        <title>Plant Genome Project.</title>
        <authorList>
            <person name="Zhang R.-G."/>
        </authorList>
    </citation>
    <scope>NUCLEOTIDE SEQUENCE</scope>
    <source>
        <strain evidence="5">Huo1</strain>
        <tissue evidence="5">Leaf</tissue>
    </source>
</reference>
<evidence type="ECO:0000256" key="1">
    <source>
        <dbReference type="ARBA" id="ARBA00022737"/>
    </source>
</evidence>
<dbReference type="EMBL" id="PNBA02000528">
    <property type="protein sequence ID" value="KAG6383507.1"/>
    <property type="molecule type" value="Genomic_DNA"/>
</dbReference>
<dbReference type="GO" id="GO:0005634">
    <property type="term" value="C:nucleus"/>
    <property type="evidence" value="ECO:0007669"/>
    <property type="project" value="InterPro"/>
</dbReference>
<dbReference type="InterPro" id="IPR002885">
    <property type="entry name" value="PPR_rpt"/>
</dbReference>
<gene>
    <name evidence="5" type="ORF">SASPL_156740</name>
</gene>
<dbReference type="Pfam" id="PF20431">
    <property type="entry name" value="E_motif"/>
    <property type="match status" value="1"/>
</dbReference>
<protein>
    <recommendedName>
        <fullName evidence="4">TRIP4/RQT4 C2HC5-type zinc finger domain-containing protein</fullName>
    </recommendedName>
</protein>
<sequence>MLSKKISCLFRNYSSSAALLEGRNVSGRIELDTRLLLSNPANLKGLTLAQPKAAHALLFKTNDLCSNIYASNNLVISYSDCSRMDCAFKLFDEIPLRNSVTWNMMILGCNKNSLYGYSWRLFCQIQNVGADMDEFTYGSVLSACGYVGNAAFGLQVYGLVWKNGFVANGYVRAATIDLFAKCGYIDDALRVLHDVDTVRMSFVGIMSCLAQSRAMIICALTACAAVEELELGKCIHGCIIKSGVGGDVYVGTAIVDLYAKSGAMLDAVKQFKLMKTLNVVSWNVIISGFAKQGDCFSAFSVLNEMRKSGKELSSFTVSNVLSACTKPDMFKEALQIHCWTFKVGLNIDPIVESSLINAYSRIGAVDLSEKVFVENGKMKEVGVWANMISVFVQSGSYEKAIIFFQEMLGNGINPNMYIVCNIMSMIGSLASGRQVHCYSLKLGMLSEISVGSSILTMYSKCGKLEDSLKAFEQLERKDTVSWTSMLVGLAENGCADKALWLFRQIGFEPNAIVDSALVNMYSKCGDLDSARIVFDRTLIKDQSLWLSLISGYSRCGQVEEAVEIFCDLLIELGEQLHGYTIKAGFETDASVGSSLVMMYSKSGSISDCHKVFQQITDLDLVSWTTMIASYANNGKGSEALELFERMKRSGVEPDGVTFIGVLSACSHAGLVDEGYFHLLSMIRDHGIKPGQKHYACMVDLLGRAGRLEEAKKFIDSMPVEPAVLVWETLLAACKVHGDHELGKVAAEKILESQPNNVGTYISVSNIYAEAGEWDHALKIREATGVRRKEAGWSYWLEKALTELCQKIETGIQLDGEIISGLVSYCEMAPHSMQRNTLMLCALGVPYDEIESSGWILAENIIGEEAGKSVTDEYLKRRVQRTPKEVKPSTSQDNQSKYVPAQSTNEKPVNQGSSRKKKSGKVISLAEAAKGSIVFQKGKPCTCQARRHGLVSNCISCGKIVCEQEGEGPCNFCGALVLREGSTYAGLDEGLMVLTDAEAAAEAYAKRLVEYDRNAAARTTVIDDQSDYYEMEGNTWLSNEVLMNEDEASEEMQNSILLRPHEKEDIRSNQIRISKFNQYSSTQVLEKLQGKNFEQRRQHRVVLGDKWEGTAWTK</sequence>
<name>A0A8X8YXH5_SALSN</name>
<dbReference type="NCBIfam" id="TIGR00756">
    <property type="entry name" value="PPR"/>
    <property type="match status" value="4"/>
</dbReference>
<organism evidence="5">
    <name type="scientific">Salvia splendens</name>
    <name type="common">Scarlet sage</name>
    <dbReference type="NCBI Taxonomy" id="180675"/>
    <lineage>
        <taxon>Eukaryota</taxon>
        <taxon>Viridiplantae</taxon>
        <taxon>Streptophyta</taxon>
        <taxon>Embryophyta</taxon>
        <taxon>Tracheophyta</taxon>
        <taxon>Spermatophyta</taxon>
        <taxon>Magnoliopsida</taxon>
        <taxon>eudicotyledons</taxon>
        <taxon>Gunneridae</taxon>
        <taxon>Pentapetalae</taxon>
        <taxon>asterids</taxon>
        <taxon>lamiids</taxon>
        <taxon>Lamiales</taxon>
        <taxon>Lamiaceae</taxon>
        <taxon>Nepetoideae</taxon>
        <taxon>Mentheae</taxon>
        <taxon>Salviinae</taxon>
        <taxon>Salvia</taxon>
        <taxon>Salvia subgen. Calosphace</taxon>
        <taxon>core Calosphace</taxon>
    </lineage>
</organism>
<feature type="region of interest" description="Disordered" evidence="3">
    <location>
        <begin position="878"/>
        <end position="919"/>
    </location>
</feature>
<dbReference type="FunFam" id="1.25.40.10:FF:001093">
    <property type="entry name" value="Pentatricopeptide repeat-containing protein At2g34400"/>
    <property type="match status" value="1"/>
</dbReference>
<dbReference type="InterPro" id="IPR011990">
    <property type="entry name" value="TPR-like_helical_dom_sf"/>
</dbReference>
<dbReference type="FunFam" id="1.25.40.10:FF:000073">
    <property type="entry name" value="Pentatricopeptide repeat-containing protein chloroplastic"/>
    <property type="match status" value="1"/>
</dbReference>
<dbReference type="InterPro" id="IPR009349">
    <property type="entry name" value="TRIP4/RQT4_C2HC5_Znf"/>
</dbReference>
<dbReference type="InterPro" id="IPR046848">
    <property type="entry name" value="E_motif"/>
</dbReference>
<dbReference type="Proteomes" id="UP000298416">
    <property type="component" value="Unassembled WGS sequence"/>
</dbReference>
<feature type="repeat" description="PPR" evidence="2">
    <location>
        <begin position="619"/>
        <end position="653"/>
    </location>
</feature>
<dbReference type="GO" id="GO:0180022">
    <property type="term" value="C:RQC-trigger complex"/>
    <property type="evidence" value="ECO:0007669"/>
    <property type="project" value="InterPro"/>
</dbReference>
<dbReference type="GO" id="GO:0008270">
    <property type="term" value="F:zinc ion binding"/>
    <property type="evidence" value="ECO:0007669"/>
    <property type="project" value="InterPro"/>
</dbReference>
<feature type="domain" description="TRIP4/RQT4 C2HC5-type zinc finger" evidence="4">
    <location>
        <begin position="938"/>
        <end position="978"/>
    </location>
</feature>
<keyword evidence="6" id="KW-1185">Reference proteome</keyword>
<dbReference type="GO" id="GO:0009451">
    <property type="term" value="P:RNA modification"/>
    <property type="evidence" value="ECO:0007669"/>
    <property type="project" value="InterPro"/>
</dbReference>
<dbReference type="GO" id="GO:0003723">
    <property type="term" value="F:RNA binding"/>
    <property type="evidence" value="ECO:0007669"/>
    <property type="project" value="InterPro"/>
</dbReference>
<evidence type="ECO:0000313" key="5">
    <source>
        <dbReference type="EMBL" id="KAG6383507.1"/>
    </source>
</evidence>
<feature type="compositionally biased region" description="Polar residues" evidence="3">
    <location>
        <begin position="887"/>
        <end position="912"/>
    </location>
</feature>
<evidence type="ECO:0000313" key="6">
    <source>
        <dbReference type="Proteomes" id="UP000298416"/>
    </source>
</evidence>
<reference evidence="5" key="1">
    <citation type="submission" date="2018-01" db="EMBL/GenBank/DDBJ databases">
        <authorList>
            <person name="Mao J.F."/>
        </authorList>
    </citation>
    <scope>NUCLEOTIDE SEQUENCE</scope>
    <source>
        <strain evidence="5">Huo1</strain>
        <tissue evidence="5">Leaf</tissue>
    </source>
</reference>
<dbReference type="AlphaFoldDB" id="A0A8X8YXH5"/>
<evidence type="ECO:0000256" key="2">
    <source>
        <dbReference type="PROSITE-ProRule" id="PRU00708"/>
    </source>
</evidence>
<comment type="caution">
    <text evidence="5">The sequence shown here is derived from an EMBL/GenBank/DDBJ whole genome shotgun (WGS) entry which is preliminary data.</text>
</comment>
<feature type="repeat" description="PPR" evidence="2">
    <location>
        <begin position="380"/>
        <end position="414"/>
    </location>
</feature>
<feature type="repeat" description="PPR" evidence="2">
    <location>
        <begin position="278"/>
        <end position="312"/>
    </location>
</feature>
<dbReference type="GO" id="GO:0072344">
    <property type="term" value="P:rescue of stalled ribosome"/>
    <property type="evidence" value="ECO:0007669"/>
    <property type="project" value="InterPro"/>
</dbReference>
<feature type="repeat" description="PPR" evidence="2">
    <location>
        <begin position="541"/>
        <end position="576"/>
    </location>
</feature>
<accession>A0A8X8YXH5</accession>
<evidence type="ECO:0000259" key="4">
    <source>
        <dbReference type="Pfam" id="PF06221"/>
    </source>
</evidence>
<dbReference type="PANTHER" id="PTHR47926">
    <property type="entry name" value="PENTATRICOPEPTIDE REPEAT-CONTAINING PROTEIN"/>
    <property type="match status" value="1"/>
</dbReference>
<dbReference type="PROSITE" id="PS51375">
    <property type="entry name" value="PPR"/>
    <property type="match status" value="5"/>
</dbReference>
<proteinExistence type="predicted"/>
<feature type="repeat" description="PPR" evidence="2">
    <location>
        <begin position="654"/>
        <end position="689"/>
    </location>
</feature>
<dbReference type="SUPFAM" id="SSF48452">
    <property type="entry name" value="TPR-like"/>
    <property type="match status" value="1"/>
</dbReference>
<dbReference type="Pfam" id="PF06221">
    <property type="entry name" value="zf-C2HC5"/>
    <property type="match status" value="1"/>
</dbReference>
<dbReference type="Gene3D" id="1.25.40.10">
    <property type="entry name" value="Tetratricopeptide repeat domain"/>
    <property type="match status" value="5"/>
</dbReference>
<evidence type="ECO:0000256" key="3">
    <source>
        <dbReference type="SAM" id="MobiDB-lite"/>
    </source>
</evidence>
<keyword evidence="1" id="KW-0677">Repeat</keyword>